<dbReference type="RefSeq" id="WP_345972380.1">
    <property type="nucleotide sequence ID" value="NZ_CP147920.1"/>
</dbReference>
<dbReference type="Pfam" id="PF07963">
    <property type="entry name" value="N_methyl"/>
    <property type="match status" value="1"/>
</dbReference>
<accession>A0ABZ3H8S2</accession>
<dbReference type="EMBL" id="CP147920">
    <property type="protein sequence ID" value="XAU14719.1"/>
    <property type="molecule type" value="Genomic_DNA"/>
</dbReference>
<dbReference type="SUPFAM" id="SSF54523">
    <property type="entry name" value="Pili subunits"/>
    <property type="match status" value="1"/>
</dbReference>
<organism evidence="1 2">
    <name type="scientific">Sulfurimonas diazotrophicus</name>
    <dbReference type="NCBI Taxonomy" id="3131939"/>
    <lineage>
        <taxon>Bacteria</taxon>
        <taxon>Pseudomonadati</taxon>
        <taxon>Campylobacterota</taxon>
        <taxon>Epsilonproteobacteria</taxon>
        <taxon>Campylobacterales</taxon>
        <taxon>Sulfurimonadaceae</taxon>
        <taxon>Sulfurimonas</taxon>
    </lineage>
</organism>
<name>A0ABZ3H8S2_9BACT</name>
<protein>
    <submittedName>
        <fullName evidence="1">Prepilin-type N-terminal cleavage/methylation domain-containing protein</fullName>
    </submittedName>
</protein>
<gene>
    <name evidence="1" type="ORF">WCY31_10760</name>
</gene>
<reference evidence="1 2" key="1">
    <citation type="submission" date="2024-03" db="EMBL/GenBank/DDBJ databases">
        <title>Sulfurimonas sp. HSL3-1.</title>
        <authorList>
            <person name="Wang S."/>
        </authorList>
    </citation>
    <scope>NUCLEOTIDE SEQUENCE [LARGE SCALE GENOMIC DNA]</scope>
    <source>
        <strain evidence="1 2">HSL3-1</strain>
    </source>
</reference>
<dbReference type="InterPro" id="IPR045584">
    <property type="entry name" value="Pilin-like"/>
</dbReference>
<evidence type="ECO:0000313" key="2">
    <source>
        <dbReference type="Proteomes" id="UP001447842"/>
    </source>
</evidence>
<dbReference type="InterPro" id="IPR012902">
    <property type="entry name" value="N_methyl_site"/>
</dbReference>
<dbReference type="NCBIfam" id="TIGR02532">
    <property type="entry name" value="IV_pilin_GFxxxE"/>
    <property type="match status" value="1"/>
</dbReference>
<proteinExistence type="predicted"/>
<dbReference type="Proteomes" id="UP001447842">
    <property type="component" value="Chromosome"/>
</dbReference>
<evidence type="ECO:0000313" key="1">
    <source>
        <dbReference type="EMBL" id="XAU14719.1"/>
    </source>
</evidence>
<sequence>MKRTAFTLMELLISVVLIAMLALFLYGALGGSRASNQTMQRHADAEAKRLKQFTLLYRDCVESYAFGVLSTNDKHYQVLQLQTKNSLYGIAAPYVTYFVHAETLQLVRLEAAFPITLPVPYDDKERIHINVIDSDVTDFNIYTGKVKETQDQNSTTAAGDSAAAAAGTEGSTAALEGGARTIKSHLLYLKTKGTQQPLLMELAF</sequence>
<keyword evidence="2" id="KW-1185">Reference proteome</keyword>